<dbReference type="InterPro" id="IPR021112">
    <property type="entry name" value="LtrB_C"/>
</dbReference>
<evidence type="ECO:0000313" key="2">
    <source>
        <dbReference type="EMBL" id="CYU65438.1"/>
    </source>
</evidence>
<evidence type="ECO:0000313" key="3">
    <source>
        <dbReference type="Proteomes" id="UP000072083"/>
    </source>
</evidence>
<dbReference type="Proteomes" id="UP000072083">
    <property type="component" value="Unassembled WGS sequence"/>
</dbReference>
<accession>A0A0Z8XE31</accession>
<evidence type="ECO:0000259" key="1">
    <source>
        <dbReference type="Pfam" id="PF11083"/>
    </source>
</evidence>
<protein>
    <submittedName>
        <fullName evidence="2">Relaxase</fullName>
    </submittedName>
</protein>
<reference evidence="2 3" key="1">
    <citation type="submission" date="2016-02" db="EMBL/GenBank/DDBJ databases">
        <authorList>
            <consortium name="Pathogen Informatics"/>
        </authorList>
    </citation>
    <scope>NUCLEOTIDE SEQUENCE [LARGE SCALE GENOMIC DNA]</scope>
    <source>
        <strain evidence="2 3">LSS44</strain>
    </source>
</reference>
<name>A0A0Z8XE31_STRSU</name>
<dbReference type="EMBL" id="FIGZ01000003">
    <property type="protein sequence ID" value="CYU65438.1"/>
    <property type="molecule type" value="Genomic_DNA"/>
</dbReference>
<proteinExistence type="predicted"/>
<dbReference type="Pfam" id="PF11083">
    <property type="entry name" value="Relaxase_C"/>
    <property type="match status" value="1"/>
</dbReference>
<gene>
    <name evidence="2" type="ORF">ERS132406_00536</name>
</gene>
<dbReference type="AlphaFoldDB" id="A0A0Z8XE31"/>
<feature type="domain" description="Group II intron-interrupted relaxase LtrB C-terminal" evidence="1">
    <location>
        <begin position="4"/>
        <end position="51"/>
    </location>
</feature>
<sequence>MTGYDYAKMNLTAAIKLEGVEKEISQSQQSLTDLIDEYEYQVRRLESFVKIISGISTNVLDHKVHLSKNEFGLE</sequence>
<organism evidence="2 3">
    <name type="scientific">Streptococcus suis</name>
    <dbReference type="NCBI Taxonomy" id="1307"/>
    <lineage>
        <taxon>Bacteria</taxon>
        <taxon>Bacillati</taxon>
        <taxon>Bacillota</taxon>
        <taxon>Bacilli</taxon>
        <taxon>Lactobacillales</taxon>
        <taxon>Streptococcaceae</taxon>
        <taxon>Streptococcus</taxon>
    </lineage>
</organism>